<proteinExistence type="predicted"/>
<name>A0A934RVC5_9BACT</name>
<gene>
    <name evidence="1" type="ORF">JIN78_13840</name>
</gene>
<accession>A0A934RVC5</accession>
<dbReference type="RefSeq" id="WP_200392579.1">
    <property type="nucleotide sequence ID" value="NZ_JAENIO010000042.1"/>
</dbReference>
<protein>
    <submittedName>
        <fullName evidence="1">Uncharacterized protein</fullName>
    </submittedName>
</protein>
<dbReference type="Pfam" id="PF18849">
    <property type="entry name" value="baeRF_family7"/>
    <property type="match status" value="1"/>
</dbReference>
<dbReference type="InterPro" id="IPR040837">
    <property type="entry name" value="Bact_RF_family7"/>
</dbReference>
<evidence type="ECO:0000313" key="1">
    <source>
        <dbReference type="EMBL" id="MBK1835146.1"/>
    </source>
</evidence>
<keyword evidence="2" id="KW-1185">Reference proteome</keyword>
<reference evidence="1" key="1">
    <citation type="submission" date="2021-01" db="EMBL/GenBank/DDBJ databases">
        <title>Modified the classification status of verrucomicrobia.</title>
        <authorList>
            <person name="Feng X."/>
        </authorList>
    </citation>
    <scope>NUCLEOTIDE SEQUENCE</scope>
    <source>
        <strain evidence="1">KCTC 12986</strain>
    </source>
</reference>
<dbReference type="Proteomes" id="UP000604083">
    <property type="component" value="Unassembled WGS sequence"/>
</dbReference>
<dbReference type="EMBL" id="JAENIO010000042">
    <property type="protein sequence ID" value="MBK1835146.1"/>
    <property type="molecule type" value="Genomic_DNA"/>
</dbReference>
<dbReference type="AlphaFoldDB" id="A0A934RVC5"/>
<organism evidence="1 2">
    <name type="scientific">Roseibacillus ishigakijimensis</name>
    <dbReference type="NCBI Taxonomy" id="454146"/>
    <lineage>
        <taxon>Bacteria</taxon>
        <taxon>Pseudomonadati</taxon>
        <taxon>Verrucomicrobiota</taxon>
        <taxon>Verrucomicrobiia</taxon>
        <taxon>Verrucomicrobiales</taxon>
        <taxon>Verrucomicrobiaceae</taxon>
        <taxon>Roseibacillus</taxon>
    </lineage>
</organism>
<evidence type="ECO:0000313" key="2">
    <source>
        <dbReference type="Proteomes" id="UP000604083"/>
    </source>
</evidence>
<sequence length="404" mass="45232">MIAEKEILEEMPTREWKQFDRDMFRRLHSLSPEGPCLTLWMPMESKGAETRKNPIVFKNALADARESLSHDELNHERIGTVLSGLAPLGQGQTPYWQEQSQGLLLIAHGGGAEAYKVPFTPTPLVVKDGKPHLSPLLQTTVGNEVFVLVVDLNQLRGYHVTRWGAQEVSLSGMPTSLEEAMKFDDPEKSLQYHATAAPARGGTEVTYHGHGVTTESTKQKKIQRFYEMVQEGLPKNLPHAEMKVVLCADRATAGHFREVVNWENLSPDVIDENVSNLRDPELVAKLCSWMEEQDRRQRLEHYARFRELLALGQGSQDFADIVFAARMGKVETLFVREGAQRFGRLSESDGRVEVHAERHPGDYELVNQAACETALAEGAVHFISAHDVASPLPEGEAIGAIYRY</sequence>
<comment type="caution">
    <text evidence="1">The sequence shown here is derived from an EMBL/GenBank/DDBJ whole genome shotgun (WGS) entry which is preliminary data.</text>
</comment>